<feature type="transmembrane region" description="Helical" evidence="2">
    <location>
        <begin position="39"/>
        <end position="59"/>
    </location>
</feature>
<dbReference type="InterPro" id="IPR010982">
    <property type="entry name" value="Lambda_DNA-bd_dom_sf"/>
</dbReference>
<evidence type="ECO:0000313" key="3">
    <source>
        <dbReference type="EMBL" id="SCL23403.1"/>
    </source>
</evidence>
<evidence type="ECO:0000256" key="2">
    <source>
        <dbReference type="SAM" id="Phobius"/>
    </source>
</evidence>
<dbReference type="Proteomes" id="UP000199413">
    <property type="component" value="Unassembled WGS sequence"/>
</dbReference>
<feature type="region of interest" description="Disordered" evidence="1">
    <location>
        <begin position="126"/>
        <end position="201"/>
    </location>
</feature>
<dbReference type="Pfam" id="PF10935">
    <property type="entry name" value="DUF2637"/>
    <property type="match status" value="1"/>
</dbReference>
<feature type="transmembrane region" description="Helical" evidence="2">
    <location>
        <begin position="71"/>
        <end position="90"/>
    </location>
</feature>
<keyword evidence="4" id="KW-1185">Reference proteome</keyword>
<accession>A0A1C6S2B6</accession>
<dbReference type="STRING" id="568872.GA0070624_2730"/>
<keyword evidence="2" id="KW-0812">Transmembrane</keyword>
<keyword evidence="2" id="KW-0472">Membrane</keyword>
<dbReference type="EMBL" id="FMHV01000002">
    <property type="protein sequence ID" value="SCL23403.1"/>
    <property type="molecule type" value="Genomic_DNA"/>
</dbReference>
<name>A0A1C6S2B6_9ACTN</name>
<dbReference type="RefSeq" id="WP_281180973.1">
    <property type="nucleotide sequence ID" value="NZ_FMHV01000002.1"/>
</dbReference>
<keyword evidence="2" id="KW-1133">Transmembrane helix</keyword>
<reference evidence="4" key="1">
    <citation type="submission" date="2016-06" db="EMBL/GenBank/DDBJ databases">
        <authorList>
            <person name="Varghese N."/>
            <person name="Submissions Spin"/>
        </authorList>
    </citation>
    <scope>NUCLEOTIDE SEQUENCE [LARGE SCALE GENOMIC DNA]</scope>
    <source>
        <strain evidence="4">DSM 45431</strain>
    </source>
</reference>
<organism evidence="3 4">
    <name type="scientific">Micromonospora rhizosphaerae</name>
    <dbReference type="NCBI Taxonomy" id="568872"/>
    <lineage>
        <taxon>Bacteria</taxon>
        <taxon>Bacillati</taxon>
        <taxon>Actinomycetota</taxon>
        <taxon>Actinomycetes</taxon>
        <taxon>Micromonosporales</taxon>
        <taxon>Micromonosporaceae</taxon>
        <taxon>Micromonospora</taxon>
    </lineage>
</organism>
<evidence type="ECO:0008006" key="5">
    <source>
        <dbReference type="Google" id="ProtNLM"/>
    </source>
</evidence>
<proteinExistence type="predicted"/>
<feature type="compositionally biased region" description="Low complexity" evidence="1">
    <location>
        <begin position="151"/>
        <end position="163"/>
    </location>
</feature>
<dbReference type="AlphaFoldDB" id="A0A1C6S2B6"/>
<protein>
    <recommendedName>
        <fullName evidence="5">DUF2637 domain-containing protein</fullName>
    </recommendedName>
</protein>
<evidence type="ECO:0000313" key="4">
    <source>
        <dbReference type="Proteomes" id="UP000199413"/>
    </source>
</evidence>
<dbReference type="InterPro" id="IPR021235">
    <property type="entry name" value="DUF2637"/>
</dbReference>
<dbReference type="GO" id="GO:0003677">
    <property type="term" value="F:DNA binding"/>
    <property type="evidence" value="ECO:0007669"/>
    <property type="project" value="InterPro"/>
</dbReference>
<evidence type="ECO:0000256" key="1">
    <source>
        <dbReference type="SAM" id="MobiDB-lite"/>
    </source>
</evidence>
<dbReference type="Gene3D" id="1.10.260.40">
    <property type="entry name" value="lambda repressor-like DNA-binding domains"/>
    <property type="match status" value="1"/>
</dbReference>
<gene>
    <name evidence="3" type="ORF">GA0070624_2730</name>
</gene>
<sequence>MNLTRVARTASAAIVAGVAAVASYSHMRQLAAEHGQSPLLANLLPVSVDGMLIVASAVLADDRAAGRPGRLSARVSFTIGVVASIIANVLAAPDNIVARFISAWPALALLLVVEMLTGGGPAATPAVAGTQTSKGADVPASDDQSADVTPRSSASRASGSTGTVARKPARGTGTVAKKPAGSAGQPSAADRVRAARAANPTATIADIARHAGVSDRTARRHLNGTPVG</sequence>